<dbReference type="Pfam" id="PF03466">
    <property type="entry name" value="LysR_substrate"/>
    <property type="match status" value="1"/>
</dbReference>
<evidence type="ECO:0000256" key="4">
    <source>
        <dbReference type="ARBA" id="ARBA00023163"/>
    </source>
</evidence>
<feature type="region of interest" description="Disordered" evidence="5">
    <location>
        <begin position="288"/>
        <end position="311"/>
    </location>
</feature>
<dbReference type="Gene3D" id="1.10.10.10">
    <property type="entry name" value="Winged helix-like DNA-binding domain superfamily/Winged helix DNA-binding domain"/>
    <property type="match status" value="1"/>
</dbReference>
<dbReference type="SUPFAM" id="SSF53850">
    <property type="entry name" value="Periplasmic binding protein-like II"/>
    <property type="match status" value="1"/>
</dbReference>
<comment type="similarity">
    <text evidence="1">Belongs to the LysR transcriptional regulatory family.</text>
</comment>
<dbReference type="Pfam" id="PF00126">
    <property type="entry name" value="HTH_1"/>
    <property type="match status" value="1"/>
</dbReference>
<dbReference type="InterPro" id="IPR005119">
    <property type="entry name" value="LysR_subst-bd"/>
</dbReference>
<dbReference type="SUPFAM" id="SSF46785">
    <property type="entry name" value="Winged helix' DNA-binding domain"/>
    <property type="match status" value="1"/>
</dbReference>
<protein>
    <submittedName>
        <fullName evidence="7">Transcriptional regulator, LysR family</fullName>
    </submittedName>
</protein>
<dbReference type="InterPro" id="IPR000847">
    <property type="entry name" value="LysR_HTH_N"/>
</dbReference>
<keyword evidence="8" id="KW-1185">Reference proteome</keyword>
<dbReference type="PANTHER" id="PTHR30346:SF28">
    <property type="entry name" value="HTH-TYPE TRANSCRIPTIONAL REGULATOR CYNR"/>
    <property type="match status" value="1"/>
</dbReference>
<evidence type="ECO:0000313" key="8">
    <source>
        <dbReference type="Proteomes" id="UP000035721"/>
    </source>
</evidence>
<feature type="compositionally biased region" description="Polar residues" evidence="5">
    <location>
        <begin position="298"/>
        <end position="311"/>
    </location>
</feature>
<gene>
    <name evidence="7" type="ORF">BN12_720004</name>
</gene>
<proteinExistence type="inferred from homology"/>
<dbReference type="Proteomes" id="UP000035721">
    <property type="component" value="Unassembled WGS sequence"/>
</dbReference>
<dbReference type="PANTHER" id="PTHR30346">
    <property type="entry name" value="TRANSCRIPTIONAL DUAL REGULATOR HCAR-RELATED"/>
    <property type="match status" value="1"/>
</dbReference>
<dbReference type="RefSeq" id="WP_083454539.1">
    <property type="nucleotide sequence ID" value="NZ_HF570958.1"/>
</dbReference>
<dbReference type="PRINTS" id="PR00039">
    <property type="entry name" value="HTHLYSR"/>
</dbReference>
<evidence type="ECO:0000259" key="6">
    <source>
        <dbReference type="PROSITE" id="PS50931"/>
    </source>
</evidence>
<feature type="domain" description="HTH lysR-type" evidence="6">
    <location>
        <begin position="1"/>
        <end position="58"/>
    </location>
</feature>
<dbReference type="OrthoDB" id="3181812at2"/>
<evidence type="ECO:0000256" key="2">
    <source>
        <dbReference type="ARBA" id="ARBA00023015"/>
    </source>
</evidence>
<dbReference type="EMBL" id="CAJB01000406">
    <property type="protein sequence ID" value="CCH80066.1"/>
    <property type="molecule type" value="Genomic_DNA"/>
</dbReference>
<evidence type="ECO:0000256" key="1">
    <source>
        <dbReference type="ARBA" id="ARBA00009437"/>
    </source>
</evidence>
<dbReference type="Gene3D" id="3.40.190.290">
    <property type="match status" value="1"/>
</dbReference>
<dbReference type="InterPro" id="IPR036388">
    <property type="entry name" value="WH-like_DNA-bd_sf"/>
</dbReference>
<dbReference type="CDD" id="cd08434">
    <property type="entry name" value="PBP2_GltC_like"/>
    <property type="match status" value="1"/>
</dbReference>
<dbReference type="InterPro" id="IPR036390">
    <property type="entry name" value="WH_DNA-bd_sf"/>
</dbReference>
<name>A0A077M2M0_9MICO</name>
<evidence type="ECO:0000256" key="3">
    <source>
        <dbReference type="ARBA" id="ARBA00023125"/>
    </source>
</evidence>
<keyword evidence="3" id="KW-0238">DNA-binding</keyword>
<reference evidence="7 8" key="1">
    <citation type="journal article" date="2013" name="ISME J.">
        <title>A metabolic model for members of the genus Tetrasphaera involved in enhanced biological phosphorus removal.</title>
        <authorList>
            <person name="Kristiansen R."/>
            <person name="Nguyen H.T.T."/>
            <person name="Saunders A.M."/>
            <person name="Nielsen J.L."/>
            <person name="Wimmer R."/>
            <person name="Le V.Q."/>
            <person name="McIlroy S.J."/>
            <person name="Petrovski S."/>
            <person name="Seviour R.J."/>
            <person name="Calteau A."/>
            <person name="Nielsen K.L."/>
            <person name="Nielsen P.H."/>
        </authorList>
    </citation>
    <scope>NUCLEOTIDE SEQUENCE [LARGE SCALE GENOMIC DNA]</scope>
    <source>
        <strain evidence="7 8">T1-X7</strain>
    </source>
</reference>
<keyword evidence="2" id="KW-0805">Transcription regulation</keyword>
<dbReference type="GO" id="GO:0003677">
    <property type="term" value="F:DNA binding"/>
    <property type="evidence" value="ECO:0007669"/>
    <property type="project" value="UniProtKB-KW"/>
</dbReference>
<dbReference type="PROSITE" id="PS50931">
    <property type="entry name" value="HTH_LYSR"/>
    <property type="match status" value="1"/>
</dbReference>
<dbReference type="STRING" id="1194083.BN12_720004"/>
<sequence length="311" mass="33497">MLIRDLSWLTALAEYGQVTDTAAILRVSQPTLSRALARIEGELGAPLFERTSSGVEVTPDGEVAVAAARSILATYTRLMEELAARHDPDTGVVRLAFLDSLATSLVPGLLRGFHAQAPGIRIQLTQEPAHEMLRDVDRGSIELAITSDRPDGDFGWHPLQDERLVAIVPPTHRLVRRRRIDLAELADDPLITTPVGFGYRHLLDGLLRDAGIAPPITFESADLVTIEGLVAAGLGVSVVPEQLAAHTGSVPLRLTTREARRTIGVTWRTDRTLLPPAGRFLAYLQDNAVPPRPDDSGATMSETGTAHGAST</sequence>
<dbReference type="GO" id="GO:0032993">
    <property type="term" value="C:protein-DNA complex"/>
    <property type="evidence" value="ECO:0007669"/>
    <property type="project" value="TreeGrafter"/>
</dbReference>
<evidence type="ECO:0000256" key="5">
    <source>
        <dbReference type="SAM" id="MobiDB-lite"/>
    </source>
</evidence>
<organism evidence="7 8">
    <name type="scientific">Nostocoides japonicum T1-X7</name>
    <dbReference type="NCBI Taxonomy" id="1194083"/>
    <lineage>
        <taxon>Bacteria</taxon>
        <taxon>Bacillati</taxon>
        <taxon>Actinomycetota</taxon>
        <taxon>Actinomycetes</taxon>
        <taxon>Micrococcales</taxon>
        <taxon>Intrasporangiaceae</taxon>
        <taxon>Nostocoides</taxon>
    </lineage>
</organism>
<dbReference type="GO" id="GO:0003700">
    <property type="term" value="F:DNA-binding transcription factor activity"/>
    <property type="evidence" value="ECO:0007669"/>
    <property type="project" value="InterPro"/>
</dbReference>
<accession>A0A077M2M0</accession>
<comment type="caution">
    <text evidence="7">The sequence shown here is derived from an EMBL/GenBank/DDBJ whole genome shotgun (WGS) entry which is preliminary data.</text>
</comment>
<dbReference type="AlphaFoldDB" id="A0A077M2M0"/>
<keyword evidence="4" id="KW-0804">Transcription</keyword>
<evidence type="ECO:0000313" key="7">
    <source>
        <dbReference type="EMBL" id="CCH80066.1"/>
    </source>
</evidence>